<organism evidence="1 2">
    <name type="scientific">Gossypium stocksii</name>
    <dbReference type="NCBI Taxonomy" id="47602"/>
    <lineage>
        <taxon>Eukaryota</taxon>
        <taxon>Viridiplantae</taxon>
        <taxon>Streptophyta</taxon>
        <taxon>Embryophyta</taxon>
        <taxon>Tracheophyta</taxon>
        <taxon>Spermatophyta</taxon>
        <taxon>Magnoliopsida</taxon>
        <taxon>eudicotyledons</taxon>
        <taxon>Gunneridae</taxon>
        <taxon>Pentapetalae</taxon>
        <taxon>rosids</taxon>
        <taxon>malvids</taxon>
        <taxon>Malvales</taxon>
        <taxon>Malvaceae</taxon>
        <taxon>Malvoideae</taxon>
        <taxon>Gossypium</taxon>
    </lineage>
</organism>
<proteinExistence type="predicted"/>
<keyword evidence="2" id="KW-1185">Reference proteome</keyword>
<accession>A0A9D3UQI2</accession>
<dbReference type="AlphaFoldDB" id="A0A9D3UQI2"/>
<dbReference type="EMBL" id="JAIQCV010000010">
    <property type="protein sequence ID" value="KAH1055436.1"/>
    <property type="molecule type" value="Genomic_DNA"/>
</dbReference>
<name>A0A9D3UQI2_9ROSI</name>
<protein>
    <submittedName>
        <fullName evidence="1">Uncharacterized protein</fullName>
    </submittedName>
</protein>
<dbReference type="Proteomes" id="UP000828251">
    <property type="component" value="Unassembled WGS sequence"/>
</dbReference>
<comment type="caution">
    <text evidence="1">The sequence shown here is derived from an EMBL/GenBank/DDBJ whole genome shotgun (WGS) entry which is preliminary data.</text>
</comment>
<reference evidence="1 2" key="1">
    <citation type="journal article" date="2021" name="Plant Biotechnol. J.">
        <title>Multi-omics assisted identification of the key and species-specific regulatory components of drought-tolerant mechanisms in Gossypium stocksii.</title>
        <authorList>
            <person name="Yu D."/>
            <person name="Ke L."/>
            <person name="Zhang D."/>
            <person name="Wu Y."/>
            <person name="Sun Y."/>
            <person name="Mei J."/>
            <person name="Sun J."/>
            <person name="Sun Y."/>
        </authorList>
    </citation>
    <scope>NUCLEOTIDE SEQUENCE [LARGE SCALE GENOMIC DNA]</scope>
    <source>
        <strain evidence="2">cv. E1</strain>
        <tissue evidence="1">Leaf</tissue>
    </source>
</reference>
<evidence type="ECO:0000313" key="1">
    <source>
        <dbReference type="EMBL" id="KAH1055436.1"/>
    </source>
</evidence>
<gene>
    <name evidence="1" type="ORF">J1N35_033501</name>
</gene>
<evidence type="ECO:0000313" key="2">
    <source>
        <dbReference type="Proteomes" id="UP000828251"/>
    </source>
</evidence>
<sequence length="87" mass="9907">MGSANSSSTATISTNINSIPLLNGTNFNGWKRHLLIALDSMNIDLALREEQLQPLTMENTPYVKRDFERMLSLEGEMRLETLLLRRN</sequence>